<organism evidence="2 3">
    <name type="scientific">Symbiodinium natans</name>
    <dbReference type="NCBI Taxonomy" id="878477"/>
    <lineage>
        <taxon>Eukaryota</taxon>
        <taxon>Sar</taxon>
        <taxon>Alveolata</taxon>
        <taxon>Dinophyceae</taxon>
        <taxon>Suessiales</taxon>
        <taxon>Symbiodiniaceae</taxon>
        <taxon>Symbiodinium</taxon>
    </lineage>
</organism>
<dbReference type="InterPro" id="IPR009030">
    <property type="entry name" value="Growth_fac_rcpt_cys_sf"/>
</dbReference>
<evidence type="ECO:0008006" key="4">
    <source>
        <dbReference type="Google" id="ProtNLM"/>
    </source>
</evidence>
<comment type="caution">
    <text evidence="2">The sequence shown here is derived from an EMBL/GenBank/DDBJ whole genome shotgun (WGS) entry which is preliminary data.</text>
</comment>
<feature type="transmembrane region" description="Helical" evidence="1">
    <location>
        <begin position="623"/>
        <end position="646"/>
    </location>
</feature>
<feature type="transmembrane region" description="Helical" evidence="1">
    <location>
        <begin position="338"/>
        <end position="360"/>
    </location>
</feature>
<evidence type="ECO:0000313" key="3">
    <source>
        <dbReference type="Proteomes" id="UP000604046"/>
    </source>
</evidence>
<keyword evidence="1" id="KW-1133">Transmembrane helix</keyword>
<sequence length="851" mass="93037">MVDAFMAWSTAYGIPTAIGLTRTTPLWSKNFANFRALAYWYRPDAALLAYDPRPINFPRHSPSEWAQGNKRTAGIGTYIGTLVNRQLSTQAKKVHGLLSNLQLELVDIERLLLQAEVDGQSSPQALRNVACQWVLANRDSEGLFTSLRESAALCAVCPPGMFSTPLLDDLGQTYTCQQCDAGTHQNQAGETFCMNCAAGKFAETPGRSECDGALERGEGCTFGTFSNSSGATSCQSCGNGSAWTTSRYAEVHGEARCKLRLDRFWKSFAFCLGEGDSQLQLHPGYFSTATSPGSIFRCYGNPERCPGGLPGTCVACAQCLPGLHSTGSECVACREGDYMLVFLLAVMILTITGLLHLLLVSWEIHRRGQHGNLLVAGLYATQLINSLQLLVVLRKVDIVWGYPFDMILDIFSFLSLENIFFSLNAVSCVTPPAPALQFLLQTVMMGPVLVHLALVLMQTRSKRPHLNVLAQTLGSLSVLFFIVLCTSVVTPFECQSHPNGLFTMQSRIGALCYTNSHLQLCALGASLALLPAGFLALCTWLILVEYPRRLQRTDVRFVRMCSFLAMRFRPGAEAFAVFVLARNALFALAPVLPSVNAGLLLIHVLLCLSILALALFKPWRSRLASYTDILASCVFLAILFQGSFFVKAVDGAAAMVLCCFLLVLIIVCLAGIGALALVQHFCGSATSFGFFICHHKKLTGSLARLLKTELQVRGFRVFLDADDLTDLTRLLPIVAEQANPTHPKPSLEDLFDLVSLLRIPYNDFIAQRILTRSTGLPSMCLALRPLNPKPSLNPSTPIPGGSWYLTTQCQLYVTQLWPYPVILNGLHKSDRATPIKAVIKALKPSTLNPKP</sequence>
<feature type="transmembrane region" description="Helical" evidence="1">
    <location>
        <begin position="523"/>
        <end position="543"/>
    </location>
</feature>
<dbReference type="OrthoDB" id="439917at2759"/>
<feature type="transmembrane region" description="Helical" evidence="1">
    <location>
        <begin position="438"/>
        <end position="456"/>
    </location>
</feature>
<dbReference type="AlphaFoldDB" id="A0A812S4P8"/>
<accession>A0A812S4P8</accession>
<dbReference type="SUPFAM" id="SSF57184">
    <property type="entry name" value="Growth factor receptor domain"/>
    <property type="match status" value="1"/>
</dbReference>
<keyword evidence="1" id="KW-0472">Membrane</keyword>
<protein>
    <recommendedName>
        <fullName evidence="4">Tyrosine-protein kinase ephrin type A/B receptor-like domain-containing protein</fullName>
    </recommendedName>
</protein>
<dbReference type="PANTHER" id="PTHR46967">
    <property type="entry name" value="INSULIN-LIKE GROWTH FACTOR BINDING PROTEIN,N-TERMINAL"/>
    <property type="match status" value="1"/>
</dbReference>
<evidence type="ECO:0000313" key="2">
    <source>
        <dbReference type="EMBL" id="CAE7466691.1"/>
    </source>
</evidence>
<dbReference type="EMBL" id="CAJNDS010002417">
    <property type="protein sequence ID" value="CAE7466691.1"/>
    <property type="molecule type" value="Genomic_DNA"/>
</dbReference>
<feature type="transmembrane region" description="Helical" evidence="1">
    <location>
        <begin position="372"/>
        <end position="393"/>
    </location>
</feature>
<dbReference type="Gene3D" id="2.10.50.10">
    <property type="entry name" value="Tumor Necrosis Factor Receptor, subunit A, domain 2"/>
    <property type="match status" value="1"/>
</dbReference>
<dbReference type="PANTHER" id="PTHR46967:SF2">
    <property type="entry name" value="SUSHI, VON WILLEBRAND FACTOR TYPE A, EGF AND PENTRAXIN DOMAIN-CONTAINING PROTEIN 1-LIKE"/>
    <property type="match status" value="1"/>
</dbReference>
<gene>
    <name evidence="2" type="ORF">SNAT2548_LOCUS26074</name>
</gene>
<name>A0A812S4P8_9DINO</name>
<feature type="transmembrane region" description="Helical" evidence="1">
    <location>
        <begin position="598"/>
        <end position="616"/>
    </location>
</feature>
<reference evidence="2" key="1">
    <citation type="submission" date="2021-02" db="EMBL/GenBank/DDBJ databases">
        <authorList>
            <person name="Dougan E. K."/>
            <person name="Rhodes N."/>
            <person name="Thang M."/>
            <person name="Chan C."/>
        </authorList>
    </citation>
    <scope>NUCLEOTIDE SEQUENCE</scope>
</reference>
<evidence type="ECO:0000256" key="1">
    <source>
        <dbReference type="SAM" id="Phobius"/>
    </source>
</evidence>
<keyword evidence="1" id="KW-0812">Transmembrane</keyword>
<proteinExistence type="predicted"/>
<keyword evidence="3" id="KW-1185">Reference proteome</keyword>
<feature type="transmembrane region" description="Helical" evidence="1">
    <location>
        <begin position="652"/>
        <end position="678"/>
    </location>
</feature>
<dbReference type="Proteomes" id="UP000604046">
    <property type="component" value="Unassembled WGS sequence"/>
</dbReference>
<feature type="transmembrane region" description="Helical" evidence="1">
    <location>
        <begin position="468"/>
        <end position="489"/>
    </location>
</feature>